<organism evidence="4 5">
    <name type="scientific">Lacticaseibacillus brantae DSM 23927</name>
    <dbReference type="NCBI Taxonomy" id="1423727"/>
    <lineage>
        <taxon>Bacteria</taxon>
        <taxon>Bacillati</taxon>
        <taxon>Bacillota</taxon>
        <taxon>Bacilli</taxon>
        <taxon>Lactobacillales</taxon>
        <taxon>Lactobacillaceae</taxon>
        <taxon>Lacticaseibacillus</taxon>
    </lineage>
</organism>
<evidence type="ECO:0000259" key="2">
    <source>
        <dbReference type="Pfam" id="PF06030"/>
    </source>
</evidence>
<evidence type="ECO:0000313" key="4">
    <source>
        <dbReference type="EMBL" id="KRM71647.1"/>
    </source>
</evidence>
<gene>
    <name evidence="4" type="ORF">FC34_GL001304</name>
</gene>
<protein>
    <submittedName>
        <fullName evidence="4">Cell surface protein</fullName>
    </submittedName>
</protein>
<feature type="domain" description="WxL Interacting Protein peptidoglycan binding" evidence="2">
    <location>
        <begin position="29"/>
        <end position="133"/>
    </location>
</feature>
<dbReference type="InterPro" id="IPR010317">
    <property type="entry name" value="WxLIP_PGBD"/>
</dbReference>
<dbReference type="InterPro" id="IPR021759">
    <property type="entry name" value="WxLIP_HBD"/>
</dbReference>
<feature type="transmembrane region" description="Helical" evidence="1">
    <location>
        <begin position="285"/>
        <end position="305"/>
    </location>
</feature>
<sequence>MLAFWAPQTVKADEPGFTATPVFKAGTPAATSYFDLTVKPGTTEPLAVQVQNTSKADITLNVQMINAYSQSNGQVGYAPNNFRDPSAQYQLTDFTPGKQVVTLKAGTTQTVSFPAKIPFKGFRGQILGGIYVENPKPTNPDAQIKNQFAVLIGVRLQTNTTLVAPDLKLTSVEAQRQDNQFAVINHIQNFEPRLFGGLAITATITKAGQAKPVASRKVKDYQMAPNSDLAFGVYPQSLAPGEYTSTIDATAGKLHWHFSQKFSVTAKQLKKYGAPQASSAAGVTWWWVAAGIGILGLLGLLWFILARRRRRQTKDN</sequence>
<dbReference type="STRING" id="1423727.FC34_GL001304"/>
<keyword evidence="5" id="KW-1185">Reference proteome</keyword>
<proteinExistence type="predicted"/>
<dbReference type="EMBL" id="AYZQ01000003">
    <property type="protein sequence ID" value="KRM71647.1"/>
    <property type="molecule type" value="Genomic_DNA"/>
</dbReference>
<dbReference type="Pfam" id="PF11797">
    <property type="entry name" value="WxLIP_HBD"/>
    <property type="match status" value="1"/>
</dbReference>
<dbReference type="Pfam" id="PF06030">
    <property type="entry name" value="WxLIP_PGBD"/>
    <property type="match status" value="1"/>
</dbReference>
<reference evidence="4 5" key="1">
    <citation type="journal article" date="2015" name="Genome Announc.">
        <title>Expanding the biotechnology potential of lactobacilli through comparative genomics of 213 strains and associated genera.</title>
        <authorList>
            <person name="Sun Z."/>
            <person name="Harris H.M."/>
            <person name="McCann A."/>
            <person name="Guo C."/>
            <person name="Argimon S."/>
            <person name="Zhang W."/>
            <person name="Yang X."/>
            <person name="Jeffery I.B."/>
            <person name="Cooney J.C."/>
            <person name="Kagawa T.F."/>
            <person name="Liu W."/>
            <person name="Song Y."/>
            <person name="Salvetti E."/>
            <person name="Wrobel A."/>
            <person name="Rasinkangas P."/>
            <person name="Parkhill J."/>
            <person name="Rea M.C."/>
            <person name="O'Sullivan O."/>
            <person name="Ritari J."/>
            <person name="Douillard F.P."/>
            <person name="Paul Ross R."/>
            <person name="Yang R."/>
            <person name="Briner A.E."/>
            <person name="Felis G.E."/>
            <person name="de Vos W.M."/>
            <person name="Barrangou R."/>
            <person name="Klaenhammer T.R."/>
            <person name="Caufield P.W."/>
            <person name="Cui Y."/>
            <person name="Zhang H."/>
            <person name="O'Toole P.W."/>
        </authorList>
    </citation>
    <scope>NUCLEOTIDE SEQUENCE [LARGE SCALE GENOMIC DNA]</scope>
    <source>
        <strain evidence="4 5">DSM 23927</strain>
    </source>
</reference>
<dbReference type="PATRIC" id="fig|1423727.3.peg.1324"/>
<keyword evidence="1" id="KW-0812">Transmembrane</keyword>
<name>A0A0R2AXQ0_9LACO</name>
<evidence type="ECO:0000313" key="5">
    <source>
        <dbReference type="Proteomes" id="UP000051672"/>
    </source>
</evidence>
<accession>A0A0R2AXQ0</accession>
<feature type="domain" description="WxL Interacting Protein host binding" evidence="3">
    <location>
        <begin position="142"/>
        <end position="272"/>
    </location>
</feature>
<keyword evidence="1" id="KW-1133">Transmembrane helix</keyword>
<evidence type="ECO:0000256" key="1">
    <source>
        <dbReference type="SAM" id="Phobius"/>
    </source>
</evidence>
<evidence type="ECO:0000259" key="3">
    <source>
        <dbReference type="Pfam" id="PF11797"/>
    </source>
</evidence>
<dbReference type="Proteomes" id="UP000051672">
    <property type="component" value="Unassembled WGS sequence"/>
</dbReference>
<comment type="caution">
    <text evidence="4">The sequence shown here is derived from an EMBL/GenBank/DDBJ whole genome shotgun (WGS) entry which is preliminary data.</text>
</comment>
<keyword evidence="1" id="KW-0472">Membrane</keyword>
<dbReference type="AlphaFoldDB" id="A0A0R2AXQ0"/>